<comment type="caution">
    <text evidence="4">The sequence shown here is derived from an EMBL/GenBank/DDBJ whole genome shotgun (WGS) entry which is preliminary data.</text>
</comment>
<evidence type="ECO:0000313" key="4">
    <source>
        <dbReference type="EMBL" id="MDP9792973.1"/>
    </source>
</evidence>
<dbReference type="PROSITE" id="PS50977">
    <property type="entry name" value="HTH_TETR_2"/>
    <property type="match status" value="1"/>
</dbReference>
<dbReference type="InterPro" id="IPR001647">
    <property type="entry name" value="HTH_TetR"/>
</dbReference>
<evidence type="ECO:0000256" key="1">
    <source>
        <dbReference type="ARBA" id="ARBA00023125"/>
    </source>
</evidence>
<sequence length="197" mass="21094">MATTATSGSSAASTDPRAIRSREAITGAAITLLSVPGARSTDLTVTELADRAGVSRRAVYLNFETLENVLFQAVASLLGNAFPERPFTLPARTDPDSPPALLTRLTSHLATYAEFYRAVLTGPSAYLVVTHIRDTFHQDTLQLIRTALPDADGDLVDFLLFGIIGLCTNALTAGPFGPDRLAASLWATLRQCVPYTR</sequence>
<keyword evidence="5" id="KW-1185">Reference proteome</keyword>
<reference evidence="4 5" key="1">
    <citation type="submission" date="2023-07" db="EMBL/GenBank/DDBJ databases">
        <title>Sequencing the genomes of 1000 actinobacteria strains.</title>
        <authorList>
            <person name="Klenk H.-P."/>
        </authorList>
    </citation>
    <scope>NUCLEOTIDE SEQUENCE [LARGE SCALE GENOMIC DNA]</scope>
    <source>
        <strain evidence="4 5">DSM 44710</strain>
    </source>
</reference>
<accession>A0ABT9MNK3</accession>
<proteinExistence type="predicted"/>
<dbReference type="RefSeq" id="WP_306827858.1">
    <property type="nucleotide sequence ID" value="NZ_JAUSRA010000001.1"/>
</dbReference>
<gene>
    <name evidence="4" type="ORF">J2S43_001485</name>
</gene>
<name>A0ABT9MNK3_9ACTN</name>
<feature type="domain" description="HTH tetR-type" evidence="3">
    <location>
        <begin position="19"/>
        <end position="81"/>
    </location>
</feature>
<keyword evidence="1 2" id="KW-0238">DNA-binding</keyword>
<dbReference type="Gene3D" id="1.10.357.10">
    <property type="entry name" value="Tetracycline Repressor, domain 2"/>
    <property type="match status" value="1"/>
</dbReference>
<dbReference type="Proteomes" id="UP001240984">
    <property type="component" value="Unassembled WGS sequence"/>
</dbReference>
<evidence type="ECO:0000259" key="3">
    <source>
        <dbReference type="PROSITE" id="PS50977"/>
    </source>
</evidence>
<organism evidence="4 5">
    <name type="scientific">Catenuloplanes nepalensis</name>
    <dbReference type="NCBI Taxonomy" id="587533"/>
    <lineage>
        <taxon>Bacteria</taxon>
        <taxon>Bacillati</taxon>
        <taxon>Actinomycetota</taxon>
        <taxon>Actinomycetes</taxon>
        <taxon>Micromonosporales</taxon>
        <taxon>Micromonosporaceae</taxon>
        <taxon>Catenuloplanes</taxon>
    </lineage>
</organism>
<dbReference type="EMBL" id="JAUSRA010000001">
    <property type="protein sequence ID" value="MDP9792973.1"/>
    <property type="molecule type" value="Genomic_DNA"/>
</dbReference>
<dbReference type="SUPFAM" id="SSF46689">
    <property type="entry name" value="Homeodomain-like"/>
    <property type="match status" value="1"/>
</dbReference>
<protein>
    <submittedName>
        <fullName evidence="4">AcrR family transcriptional regulator</fullName>
    </submittedName>
</protein>
<feature type="DNA-binding region" description="H-T-H motif" evidence="2">
    <location>
        <begin position="44"/>
        <end position="63"/>
    </location>
</feature>
<dbReference type="InterPro" id="IPR009057">
    <property type="entry name" value="Homeodomain-like_sf"/>
</dbReference>
<evidence type="ECO:0000256" key="2">
    <source>
        <dbReference type="PROSITE-ProRule" id="PRU00335"/>
    </source>
</evidence>
<evidence type="ECO:0000313" key="5">
    <source>
        <dbReference type="Proteomes" id="UP001240984"/>
    </source>
</evidence>